<reference evidence="8" key="1">
    <citation type="journal article" date="2019" name="bioRxiv">
        <title>The Genome of the Zebra Mussel, Dreissena polymorpha: A Resource for Invasive Species Research.</title>
        <authorList>
            <person name="McCartney M.A."/>
            <person name="Auch B."/>
            <person name="Kono T."/>
            <person name="Mallez S."/>
            <person name="Zhang Y."/>
            <person name="Obille A."/>
            <person name="Becker A."/>
            <person name="Abrahante J.E."/>
            <person name="Garbe J."/>
            <person name="Badalamenti J.P."/>
            <person name="Herman A."/>
            <person name="Mangelson H."/>
            <person name="Liachko I."/>
            <person name="Sullivan S."/>
            <person name="Sone E.D."/>
            <person name="Koren S."/>
            <person name="Silverstein K.A.T."/>
            <person name="Beckman K.B."/>
            <person name="Gohl D.M."/>
        </authorList>
    </citation>
    <scope>NUCLEOTIDE SEQUENCE</scope>
    <source>
        <strain evidence="8">Duluth1</strain>
        <tissue evidence="8">Whole animal</tissue>
    </source>
</reference>
<dbReference type="AlphaFoldDB" id="A0A9D4QZX1"/>
<dbReference type="Proteomes" id="UP000828390">
    <property type="component" value="Unassembled WGS sequence"/>
</dbReference>
<evidence type="ECO:0000256" key="3">
    <source>
        <dbReference type="ARBA" id="ARBA00022729"/>
    </source>
</evidence>
<feature type="chain" id="PRO_5038801260" description="Sulfatase N-terminal domain-containing protein" evidence="6">
    <location>
        <begin position="22"/>
        <end position="510"/>
    </location>
</feature>
<keyword evidence="4" id="KW-0378">Hydrolase</keyword>
<feature type="domain" description="Sulfatase N-terminal" evidence="7">
    <location>
        <begin position="23"/>
        <end position="330"/>
    </location>
</feature>
<dbReference type="EMBL" id="JAIWYP010000003">
    <property type="protein sequence ID" value="KAH3848942.1"/>
    <property type="molecule type" value="Genomic_DNA"/>
</dbReference>
<evidence type="ECO:0000256" key="5">
    <source>
        <dbReference type="ARBA" id="ARBA00023180"/>
    </source>
</evidence>
<dbReference type="InterPro" id="IPR000917">
    <property type="entry name" value="Sulfatase_N"/>
</dbReference>
<evidence type="ECO:0000256" key="6">
    <source>
        <dbReference type="SAM" id="SignalP"/>
    </source>
</evidence>
<evidence type="ECO:0000256" key="4">
    <source>
        <dbReference type="ARBA" id="ARBA00022801"/>
    </source>
</evidence>
<comment type="caution">
    <text evidence="8">The sequence shown here is derived from an EMBL/GenBank/DDBJ whole genome shotgun (WGS) entry which is preliminary data.</text>
</comment>
<dbReference type="PANTHER" id="PTHR43108:SF6">
    <property type="entry name" value="N-SULPHOGLUCOSAMINE SULPHOHYDROLASE"/>
    <property type="match status" value="1"/>
</dbReference>
<protein>
    <recommendedName>
        <fullName evidence="7">Sulfatase N-terminal domain-containing protein</fullName>
    </recommendedName>
</protein>
<evidence type="ECO:0000313" key="8">
    <source>
        <dbReference type="EMBL" id="KAH3848942.1"/>
    </source>
</evidence>
<dbReference type="Gene3D" id="3.40.720.10">
    <property type="entry name" value="Alkaline Phosphatase, subunit A"/>
    <property type="match status" value="1"/>
</dbReference>
<evidence type="ECO:0000313" key="9">
    <source>
        <dbReference type="Proteomes" id="UP000828390"/>
    </source>
</evidence>
<organism evidence="8 9">
    <name type="scientific">Dreissena polymorpha</name>
    <name type="common">Zebra mussel</name>
    <name type="synonym">Mytilus polymorpha</name>
    <dbReference type="NCBI Taxonomy" id="45954"/>
    <lineage>
        <taxon>Eukaryota</taxon>
        <taxon>Metazoa</taxon>
        <taxon>Spiralia</taxon>
        <taxon>Lophotrochozoa</taxon>
        <taxon>Mollusca</taxon>
        <taxon>Bivalvia</taxon>
        <taxon>Autobranchia</taxon>
        <taxon>Heteroconchia</taxon>
        <taxon>Euheterodonta</taxon>
        <taxon>Imparidentia</taxon>
        <taxon>Neoheterodontei</taxon>
        <taxon>Myida</taxon>
        <taxon>Dreissenoidea</taxon>
        <taxon>Dreissenidae</taxon>
        <taxon>Dreissena</taxon>
    </lineage>
</organism>
<keyword evidence="9" id="KW-1185">Reference proteome</keyword>
<dbReference type="OrthoDB" id="10012954at2759"/>
<dbReference type="SUPFAM" id="SSF53649">
    <property type="entry name" value="Alkaline phosphatase-like"/>
    <property type="match status" value="1"/>
</dbReference>
<dbReference type="Pfam" id="PF00884">
    <property type="entry name" value="Sulfatase"/>
    <property type="match status" value="1"/>
</dbReference>
<dbReference type="GO" id="GO:0030200">
    <property type="term" value="P:heparan sulfate proteoglycan catabolic process"/>
    <property type="evidence" value="ECO:0007669"/>
    <property type="project" value="TreeGrafter"/>
</dbReference>
<feature type="signal peptide" evidence="6">
    <location>
        <begin position="1"/>
        <end position="21"/>
    </location>
</feature>
<dbReference type="GO" id="GO:0006027">
    <property type="term" value="P:glycosaminoglycan catabolic process"/>
    <property type="evidence" value="ECO:0007669"/>
    <property type="project" value="TreeGrafter"/>
</dbReference>
<proteinExistence type="inferred from homology"/>
<comment type="similarity">
    <text evidence="2">Belongs to the sulfatase family.</text>
</comment>
<gene>
    <name evidence="8" type="ORF">DPMN_091327</name>
</gene>
<accession>A0A9D4QZX1</accession>
<dbReference type="PANTHER" id="PTHR43108">
    <property type="entry name" value="N-ACETYLGLUCOSAMINE-6-SULFATASE FAMILY MEMBER"/>
    <property type="match status" value="1"/>
</dbReference>
<keyword evidence="5" id="KW-0325">Glycoprotein</keyword>
<evidence type="ECO:0000256" key="2">
    <source>
        <dbReference type="ARBA" id="ARBA00008779"/>
    </source>
</evidence>
<reference evidence="8" key="2">
    <citation type="submission" date="2020-11" db="EMBL/GenBank/DDBJ databases">
        <authorList>
            <person name="McCartney M.A."/>
            <person name="Auch B."/>
            <person name="Kono T."/>
            <person name="Mallez S."/>
            <person name="Becker A."/>
            <person name="Gohl D.M."/>
            <person name="Silverstein K.A.T."/>
            <person name="Koren S."/>
            <person name="Bechman K.B."/>
            <person name="Herman A."/>
            <person name="Abrahante J.E."/>
            <person name="Garbe J."/>
        </authorList>
    </citation>
    <scope>NUCLEOTIDE SEQUENCE</scope>
    <source>
        <strain evidence="8">Duluth1</strain>
        <tissue evidence="8">Whole animal</tissue>
    </source>
</reference>
<keyword evidence="3 6" id="KW-0732">Signal</keyword>
<name>A0A9D4QZX1_DREPO</name>
<dbReference type="GO" id="GO:0016250">
    <property type="term" value="F:N-sulfoglucosamine sulfohydrolase activity"/>
    <property type="evidence" value="ECO:0007669"/>
    <property type="project" value="TreeGrafter"/>
</dbReference>
<comment type="cofactor">
    <cofactor evidence="1">
        <name>Ca(2+)</name>
        <dbReference type="ChEBI" id="CHEBI:29108"/>
    </cofactor>
</comment>
<sequence>MKAIVTATVFVLFWFTCVSDGKRNVLVLLGDDVGFQFGCYGNQKIRSPHVDALAKRSLLFKNGFTSVSSCSPSRSVVLTGLPVHQNGQYGLAHDVHHFQSFDEVQSLPLILASHGIRTGLIGKKHVKPDTVYKFEVEVTEEEYSINQVGRNITFMKEHVRDFLEASRNDTRPFMLYIGIHDIHRCDTGGKLGDFCEKFGDGTSPGTGVIPDWKPEVYTPEDVEVPYFLPDTPATRQDLANMYKTYSRFDQGVGLFLRELENAGFADDTLVLFTSDNGIPFPLAKTNLYDPGQGEPFMISSPYQRDTWGKTTELMASTMDILPTILDWFQIQYPKYSLNGQAVQLTGKSLLKALAPNPGPAFDLVFSSHVFHEVTMYYPMRVIRTMGMKLIHNLNYRAPYPMATDLYLNPTFLDILNRTESGETLPWITTLDKYYFRDEWQLFNLTSDPYEQMNMADAPEYHDVITSMQTTLNAWLVETDDTWRCLPAGELEGNTCYPLYNGGKKGMGRNK</sequence>
<dbReference type="InterPro" id="IPR024607">
    <property type="entry name" value="Sulfatase_CS"/>
</dbReference>
<dbReference type="InterPro" id="IPR017850">
    <property type="entry name" value="Alkaline_phosphatase_core_sf"/>
</dbReference>
<evidence type="ECO:0000256" key="1">
    <source>
        <dbReference type="ARBA" id="ARBA00001913"/>
    </source>
</evidence>
<evidence type="ECO:0000259" key="7">
    <source>
        <dbReference type="Pfam" id="PF00884"/>
    </source>
</evidence>
<dbReference type="CDD" id="cd16027">
    <property type="entry name" value="SGSH"/>
    <property type="match status" value="1"/>
</dbReference>
<dbReference type="PROSITE" id="PS00523">
    <property type="entry name" value="SULFATASE_1"/>
    <property type="match status" value="1"/>
</dbReference>